<dbReference type="PRINTS" id="PR00738">
    <property type="entry name" value="GLHYDRLASE20"/>
</dbReference>
<evidence type="ECO:0000313" key="13">
    <source>
        <dbReference type="Proteomes" id="UP000077266"/>
    </source>
</evidence>
<dbReference type="InterPro" id="IPR025705">
    <property type="entry name" value="Beta_hexosaminidase_sua/sub"/>
</dbReference>
<evidence type="ECO:0000256" key="9">
    <source>
        <dbReference type="SAM" id="SignalP"/>
    </source>
</evidence>
<evidence type="ECO:0000259" key="10">
    <source>
        <dbReference type="Pfam" id="PF00728"/>
    </source>
</evidence>
<dbReference type="Pfam" id="PF00728">
    <property type="entry name" value="Glyco_hydro_20"/>
    <property type="match status" value="1"/>
</dbReference>
<feature type="signal peptide" evidence="9">
    <location>
        <begin position="1"/>
        <end position="18"/>
    </location>
</feature>
<dbReference type="EMBL" id="KV426006">
    <property type="protein sequence ID" value="KZV92548.1"/>
    <property type="molecule type" value="Genomic_DNA"/>
</dbReference>
<dbReference type="InterPro" id="IPR015883">
    <property type="entry name" value="Glyco_hydro_20_cat"/>
</dbReference>
<comment type="similarity">
    <text evidence="2 7">Belongs to the glycosyl hydrolase 20 family.</text>
</comment>
<organism evidence="12 13">
    <name type="scientific">Exidia glandulosa HHB12029</name>
    <dbReference type="NCBI Taxonomy" id="1314781"/>
    <lineage>
        <taxon>Eukaryota</taxon>
        <taxon>Fungi</taxon>
        <taxon>Dikarya</taxon>
        <taxon>Basidiomycota</taxon>
        <taxon>Agaricomycotina</taxon>
        <taxon>Agaricomycetes</taxon>
        <taxon>Auriculariales</taxon>
        <taxon>Exidiaceae</taxon>
        <taxon>Exidia</taxon>
    </lineage>
</organism>
<evidence type="ECO:0000256" key="8">
    <source>
        <dbReference type="PIRSR" id="PIRSR001093-1"/>
    </source>
</evidence>
<dbReference type="InterPro" id="IPR017853">
    <property type="entry name" value="GH"/>
</dbReference>
<keyword evidence="4 7" id="KW-0378">Hydrolase</keyword>
<dbReference type="GO" id="GO:0016020">
    <property type="term" value="C:membrane"/>
    <property type="evidence" value="ECO:0007669"/>
    <property type="project" value="TreeGrafter"/>
</dbReference>
<dbReference type="GO" id="GO:0030203">
    <property type="term" value="P:glycosaminoglycan metabolic process"/>
    <property type="evidence" value="ECO:0007669"/>
    <property type="project" value="TreeGrafter"/>
</dbReference>
<dbReference type="PANTHER" id="PTHR22600:SF26">
    <property type="entry name" value="BETA-N-ACETYLHEXOSAMINIDASE"/>
    <property type="match status" value="1"/>
</dbReference>
<dbReference type="Pfam" id="PF14845">
    <property type="entry name" value="Glycohydro_20b2"/>
    <property type="match status" value="1"/>
</dbReference>
<protein>
    <recommendedName>
        <fullName evidence="7">Beta-hexosaminidase</fullName>
        <ecNumber evidence="7">3.2.1.52</ecNumber>
    </recommendedName>
</protein>
<reference evidence="12 13" key="1">
    <citation type="journal article" date="2016" name="Mol. Biol. Evol.">
        <title>Comparative Genomics of Early-Diverging Mushroom-Forming Fungi Provides Insights into the Origins of Lignocellulose Decay Capabilities.</title>
        <authorList>
            <person name="Nagy L.G."/>
            <person name="Riley R."/>
            <person name="Tritt A."/>
            <person name="Adam C."/>
            <person name="Daum C."/>
            <person name="Floudas D."/>
            <person name="Sun H."/>
            <person name="Yadav J.S."/>
            <person name="Pangilinan J."/>
            <person name="Larsson K.H."/>
            <person name="Matsuura K."/>
            <person name="Barry K."/>
            <person name="Labutti K."/>
            <person name="Kuo R."/>
            <person name="Ohm R.A."/>
            <person name="Bhattacharya S.S."/>
            <person name="Shirouzu T."/>
            <person name="Yoshinaga Y."/>
            <person name="Martin F.M."/>
            <person name="Grigoriev I.V."/>
            <person name="Hibbett D.S."/>
        </authorList>
    </citation>
    <scope>NUCLEOTIDE SEQUENCE [LARGE SCALE GENOMIC DNA]</scope>
    <source>
        <strain evidence="12 13">HHB12029</strain>
    </source>
</reference>
<keyword evidence="3 9" id="KW-0732">Signal</keyword>
<evidence type="ECO:0000256" key="6">
    <source>
        <dbReference type="ARBA" id="ARBA00023295"/>
    </source>
</evidence>
<feature type="active site" description="Proton donor" evidence="8">
    <location>
        <position position="334"/>
    </location>
</feature>
<proteinExistence type="inferred from homology"/>
<dbReference type="GO" id="GO:0004563">
    <property type="term" value="F:beta-N-acetylhexosaminidase activity"/>
    <property type="evidence" value="ECO:0007669"/>
    <property type="project" value="UniProtKB-EC"/>
</dbReference>
<evidence type="ECO:0000256" key="2">
    <source>
        <dbReference type="ARBA" id="ARBA00006285"/>
    </source>
</evidence>
<dbReference type="PANTHER" id="PTHR22600">
    <property type="entry name" value="BETA-HEXOSAMINIDASE"/>
    <property type="match status" value="1"/>
</dbReference>
<dbReference type="FunFam" id="3.20.20.80:FF:000063">
    <property type="entry name" value="Beta-hexosaminidase"/>
    <property type="match status" value="1"/>
</dbReference>
<dbReference type="STRING" id="1314781.A0A165HW99"/>
<evidence type="ECO:0000256" key="3">
    <source>
        <dbReference type="ARBA" id="ARBA00022729"/>
    </source>
</evidence>
<feature type="domain" description="Glycoside hydrolase family 20 catalytic" evidence="10">
    <location>
        <begin position="175"/>
        <end position="507"/>
    </location>
</feature>
<evidence type="ECO:0000259" key="11">
    <source>
        <dbReference type="Pfam" id="PF14845"/>
    </source>
</evidence>
<name>A0A165HW99_EXIGL</name>
<sequence length="558" mass="60049">MVRVVALVVAVFVAEVAALWPAPRQLQKGSSALRLSSAFSINVKVPNAPGDLHDAAGRAAYWIKNEKMERLVVGRGAADAKAVAASKWLSGLNVVLAPGALKALPIASESVKAVGTRDEGYTLTIPATGAPATLSANTTLGLLRGLTTFQQLWFVHGSDTYMLGAPMTITDAPAFPYRGFMLDTARNFYPVADIKRTLDVMSLVKLNVFHWHIVDSQSFPLVVPSMPELSSKGAYGSSMVYTPADIADISKYAAVRGIDIMLEIDTPGHTSVISQAHPEFVACPGFDTWQHWANEPPPGQLRLANTSVIDFTSKLFKAVASQLPGKLFSTGGDEINAACYTEDAVTQAALKASGLTFSQALQTFTDKTHATLRGIGKTPAVWEEMVLDNALPLPKDTVVLVWISSQNVASVASKGYRIVHAASDFFYLDCGLGGWVGDCAGCNSWCEPYKTWQKIYSFDPFNGTTADQAHLVLGGEALLWSEQTDAASLDDTAWPRGITQAEVFWTGANGSDGKPRSGQEALPRLHDIRFRLVQRGVRARALQPLYCALRDGVCDLNA</sequence>
<accession>A0A165HW99</accession>
<dbReference type="InterPro" id="IPR029018">
    <property type="entry name" value="Hex-like_dom2"/>
</dbReference>
<dbReference type="InterPro" id="IPR029019">
    <property type="entry name" value="HEX_eukaryotic_N"/>
</dbReference>
<keyword evidence="13" id="KW-1185">Reference proteome</keyword>
<evidence type="ECO:0000256" key="1">
    <source>
        <dbReference type="ARBA" id="ARBA00001231"/>
    </source>
</evidence>
<dbReference type="PIRSF" id="PIRSF001093">
    <property type="entry name" value="B-hxosamndse_ab_euk"/>
    <property type="match status" value="1"/>
</dbReference>
<dbReference type="EC" id="3.2.1.52" evidence="7"/>
<comment type="catalytic activity">
    <reaction evidence="1 7">
        <text>Hydrolysis of terminal non-reducing N-acetyl-D-hexosamine residues in N-acetyl-beta-D-hexosaminides.</text>
        <dbReference type="EC" id="3.2.1.52"/>
    </reaction>
</comment>
<dbReference type="AlphaFoldDB" id="A0A165HW99"/>
<dbReference type="GO" id="GO:0005975">
    <property type="term" value="P:carbohydrate metabolic process"/>
    <property type="evidence" value="ECO:0007669"/>
    <property type="project" value="InterPro"/>
</dbReference>
<dbReference type="SUPFAM" id="SSF51445">
    <property type="entry name" value="(Trans)glycosidases"/>
    <property type="match status" value="1"/>
</dbReference>
<evidence type="ECO:0000256" key="7">
    <source>
        <dbReference type="PIRNR" id="PIRNR001093"/>
    </source>
</evidence>
<feature type="chain" id="PRO_5007858909" description="Beta-hexosaminidase" evidence="9">
    <location>
        <begin position="19"/>
        <end position="558"/>
    </location>
</feature>
<keyword evidence="6 7" id="KW-0326">Glycosidase</keyword>
<gene>
    <name evidence="12" type="ORF">EXIGLDRAFT_674941</name>
</gene>
<evidence type="ECO:0000256" key="4">
    <source>
        <dbReference type="ARBA" id="ARBA00022801"/>
    </source>
</evidence>
<evidence type="ECO:0000256" key="5">
    <source>
        <dbReference type="ARBA" id="ARBA00023180"/>
    </source>
</evidence>
<dbReference type="CDD" id="cd06562">
    <property type="entry name" value="GH20_HexA_HexB-like"/>
    <property type="match status" value="1"/>
</dbReference>
<dbReference type="InParanoid" id="A0A165HW99"/>
<dbReference type="Gene3D" id="3.30.379.10">
    <property type="entry name" value="Chitobiase/beta-hexosaminidase domain 2-like"/>
    <property type="match status" value="1"/>
</dbReference>
<dbReference type="Proteomes" id="UP000077266">
    <property type="component" value="Unassembled WGS sequence"/>
</dbReference>
<dbReference type="OrthoDB" id="428480at2759"/>
<feature type="domain" description="Beta-hexosaminidase eukaryotic type N-terminal" evidence="11">
    <location>
        <begin position="19"/>
        <end position="152"/>
    </location>
</feature>
<evidence type="ECO:0000313" key="12">
    <source>
        <dbReference type="EMBL" id="KZV92548.1"/>
    </source>
</evidence>
<dbReference type="SUPFAM" id="SSF55545">
    <property type="entry name" value="beta-N-acetylhexosaminidase-like domain"/>
    <property type="match status" value="1"/>
</dbReference>
<keyword evidence="5" id="KW-0325">Glycoprotein</keyword>
<dbReference type="Gene3D" id="3.20.20.80">
    <property type="entry name" value="Glycosidases"/>
    <property type="match status" value="1"/>
</dbReference>